<evidence type="ECO:0000313" key="1">
    <source>
        <dbReference type="EMBL" id="UNY98234.1"/>
    </source>
</evidence>
<proteinExistence type="predicted"/>
<keyword evidence="2" id="KW-1185">Reference proteome</keyword>
<name>A0ABY3YK63_9FLAO</name>
<reference evidence="1 2" key="1">
    <citation type="journal article" date="2018" name="Int. J. Syst. Evol. Microbiol.">
        <title>Zhouia spongiae sp. nov., isolated from a marine sponge.</title>
        <authorList>
            <person name="Zhuang L."/>
            <person name="Lin B."/>
            <person name="Qin F."/>
            <person name="Luo L."/>
        </authorList>
    </citation>
    <scope>NUCLEOTIDE SEQUENCE [LARGE SCALE GENOMIC DNA]</scope>
    <source>
        <strain evidence="1 2">HN-Y44</strain>
    </source>
</reference>
<sequence>MVLNKFKEKSIFKIIKKRLGELAVNVDDKDNKISSMLIIIDFNKTKNFEVFEKLMKKLSVRTESYRIVGFLNKVEKDEQYPFPVYNEKTIKRNGTVKSPELDDVMKRKYDLVISYYEAPKLPLLFMTSMVDAGFRIGIGNKNTSYNNLVIDSGIEDYSSFEKELIKYLSILNKI</sequence>
<protein>
    <submittedName>
        <fullName evidence="1">Uncharacterized protein</fullName>
    </submittedName>
</protein>
<gene>
    <name evidence="1" type="ORF">MQE36_14220</name>
</gene>
<dbReference type="RefSeq" id="WP_242936641.1">
    <property type="nucleotide sequence ID" value="NZ_CP094326.1"/>
</dbReference>
<dbReference type="Pfam" id="PF21857">
    <property type="entry name" value="DUF6913"/>
    <property type="match status" value="1"/>
</dbReference>
<accession>A0ABY3YK63</accession>
<dbReference type="InterPro" id="IPR054207">
    <property type="entry name" value="DUF6913"/>
</dbReference>
<evidence type="ECO:0000313" key="2">
    <source>
        <dbReference type="Proteomes" id="UP000829476"/>
    </source>
</evidence>
<dbReference type="EMBL" id="CP094326">
    <property type="protein sequence ID" value="UNY98234.1"/>
    <property type="molecule type" value="Genomic_DNA"/>
</dbReference>
<organism evidence="1 2">
    <name type="scientific">Zhouia spongiae</name>
    <dbReference type="NCBI Taxonomy" id="2202721"/>
    <lineage>
        <taxon>Bacteria</taxon>
        <taxon>Pseudomonadati</taxon>
        <taxon>Bacteroidota</taxon>
        <taxon>Flavobacteriia</taxon>
        <taxon>Flavobacteriales</taxon>
        <taxon>Flavobacteriaceae</taxon>
        <taxon>Zhouia</taxon>
    </lineage>
</organism>
<dbReference type="Proteomes" id="UP000829476">
    <property type="component" value="Chromosome"/>
</dbReference>